<reference evidence="3" key="1">
    <citation type="submission" date="2019-04" db="EMBL/GenBank/DDBJ databases">
        <title>Friends and foes A comparative genomics studyof 23 Aspergillus species from section Flavi.</title>
        <authorList>
            <consortium name="DOE Joint Genome Institute"/>
            <person name="Kjaerbolling I."/>
            <person name="Vesth T."/>
            <person name="Frisvad J.C."/>
            <person name="Nybo J.L."/>
            <person name="Theobald S."/>
            <person name="Kildgaard S."/>
            <person name="Isbrandt T."/>
            <person name="Kuo A."/>
            <person name="Sato A."/>
            <person name="Lyhne E.K."/>
            <person name="Kogle M.E."/>
            <person name="Wiebenga A."/>
            <person name="Kun R.S."/>
            <person name="Lubbers R.J."/>
            <person name="Makela M.R."/>
            <person name="Barry K."/>
            <person name="Chovatia M."/>
            <person name="Clum A."/>
            <person name="Daum C."/>
            <person name="Haridas S."/>
            <person name="He G."/>
            <person name="LaButti K."/>
            <person name="Lipzen A."/>
            <person name="Mondo S."/>
            <person name="Riley R."/>
            <person name="Salamov A."/>
            <person name="Simmons B.A."/>
            <person name="Magnuson J.K."/>
            <person name="Henrissat B."/>
            <person name="Mortensen U.H."/>
            <person name="Larsen T.O."/>
            <person name="Devries R.P."/>
            <person name="Grigoriev I.V."/>
            <person name="Machida M."/>
            <person name="Baker S.E."/>
            <person name="Andersen M.R."/>
        </authorList>
    </citation>
    <scope>NUCLEOTIDE SEQUENCE [LARGE SCALE GENOMIC DNA]</scope>
    <source>
        <strain evidence="3">IBT 14317</strain>
    </source>
</reference>
<feature type="compositionally biased region" description="Acidic residues" evidence="1">
    <location>
        <begin position="353"/>
        <end position="366"/>
    </location>
</feature>
<evidence type="ECO:0000256" key="1">
    <source>
        <dbReference type="SAM" id="MobiDB-lite"/>
    </source>
</evidence>
<feature type="compositionally biased region" description="Low complexity" evidence="1">
    <location>
        <begin position="174"/>
        <end position="188"/>
    </location>
</feature>
<name>A0A5N7CK12_PETAA</name>
<evidence type="ECO:0000313" key="3">
    <source>
        <dbReference type="EMBL" id="KAE8394167.1"/>
    </source>
</evidence>
<dbReference type="PANTHER" id="PTHR23099:SF0">
    <property type="entry name" value="GERM CELL NUCLEAR ACIDIC PROTEIN"/>
    <property type="match status" value="1"/>
</dbReference>
<sequence length="741" mass="82966">MARLNTTSPVKQGGLRENTTRSVRKLKSNTSSVFSSKFRDTSPTPKVGDKSGTLFDEPEFKRTTSRTTTTSDKPVHRQRKLQRSGTISSGTFNIFSDSDGLSDREDLSFASTTRSSDTRSSTEGRTSDPLQLARANSLLMPQSRQSRSRSTRKSELYDYTKENYPVEEVVEDFSASTTSTTSSTSSISRNPSDASSMRRSPAKRVVRQTPARNKNSRQFRDYRQPINRSEDEESDDGFNSLDDFIVSDNNEPSTHETSGGESEHEEAAKAPSPPRTKRRLVRGRRPNPEEEIKKALESSQHNSLRLEPSLPAAVSMPSAAPQASPRKLFRNTSNIAEKMNNLDLEDDDTVADEGTADEATADEAPVEENATVEVDEDEDDPSYQLQQDLDNFLGAFEPRLQSNNEQVNVKTPPASPSKSTLNSPTKGKTRIPPTPYRESDEAFWCQETTNNWIDQHSPRKLQNFLQDFEESGNEVDSDILPRNKATQKPAKAPSKTALKRAEIEKKKAALARRKSFDNRKAAVAEDFFKVLDDHVTGGRIQEMTEETGGIQIIWSKTLQTTAGRANWKREKVRTEGEMSGADGAPSPKHHANIELAERIIDDEDRLLNTLAHEYCHLASFMISNVHNNPHGPSFKQWGLKCKEALKYHPVYGGRFEVTTKHSYKIDYKYVWSCVDCGQTYGRHSKSIDTTKSRCGKCKGLLQQIKPKPRNVSPRKKQPLGDVEKLAVDDVANVLGEISLRN</sequence>
<dbReference type="InterPro" id="IPR035240">
    <property type="entry name" value="SprT_Zn_ribbon"/>
</dbReference>
<dbReference type="AlphaFoldDB" id="A0A5N7CK12"/>
<dbReference type="InterPro" id="IPR006640">
    <property type="entry name" value="SprT-like_domain"/>
</dbReference>
<accession>A0A5N7CK12</accession>
<gene>
    <name evidence="3" type="ORF">BDV23DRAFT_17267</name>
</gene>
<feature type="compositionally biased region" description="Polar residues" evidence="1">
    <location>
        <begin position="189"/>
        <end position="198"/>
    </location>
</feature>
<proteinExistence type="predicted"/>
<dbReference type="Proteomes" id="UP000326877">
    <property type="component" value="Unassembled WGS sequence"/>
</dbReference>
<feature type="compositionally biased region" description="Polar residues" evidence="1">
    <location>
        <begin position="416"/>
        <end position="426"/>
    </location>
</feature>
<feature type="domain" description="SprT-like" evidence="2">
    <location>
        <begin position="521"/>
        <end position="704"/>
    </location>
</feature>
<dbReference type="PANTHER" id="PTHR23099">
    <property type="entry name" value="TRANSCRIPTIONAL REGULATOR"/>
    <property type="match status" value="1"/>
</dbReference>
<feature type="region of interest" description="Disordered" evidence="1">
    <location>
        <begin position="403"/>
        <end position="435"/>
    </location>
</feature>
<dbReference type="GO" id="GO:0005634">
    <property type="term" value="C:nucleus"/>
    <property type="evidence" value="ECO:0007669"/>
    <property type="project" value="TreeGrafter"/>
</dbReference>
<feature type="compositionally biased region" description="Basic residues" evidence="1">
    <location>
        <begin position="275"/>
        <end position="285"/>
    </location>
</feature>
<dbReference type="Pfam" id="PF17283">
    <property type="entry name" value="Zn_ribbon_SprT"/>
    <property type="match status" value="1"/>
</dbReference>
<dbReference type="OrthoDB" id="20772at2759"/>
<feature type="compositionally biased region" description="Basic and acidic residues" evidence="1">
    <location>
        <begin position="152"/>
        <end position="161"/>
    </location>
</feature>
<feature type="compositionally biased region" description="Polar residues" evidence="1">
    <location>
        <begin position="83"/>
        <end position="96"/>
    </location>
</feature>
<organism evidence="3">
    <name type="scientific">Petromyces alliaceus</name>
    <name type="common">Aspergillus alliaceus</name>
    <dbReference type="NCBI Taxonomy" id="209559"/>
    <lineage>
        <taxon>Eukaryota</taxon>
        <taxon>Fungi</taxon>
        <taxon>Dikarya</taxon>
        <taxon>Ascomycota</taxon>
        <taxon>Pezizomycotina</taxon>
        <taxon>Eurotiomycetes</taxon>
        <taxon>Eurotiomycetidae</taxon>
        <taxon>Eurotiales</taxon>
        <taxon>Aspergillaceae</taxon>
        <taxon>Aspergillus</taxon>
        <taxon>Aspergillus subgen. Circumdati</taxon>
    </lineage>
</organism>
<protein>
    <submittedName>
        <fullName evidence="3">SprT-like family-domain-containing protein</fullName>
    </submittedName>
</protein>
<dbReference type="EMBL" id="ML735225">
    <property type="protein sequence ID" value="KAE8394167.1"/>
    <property type="molecule type" value="Genomic_DNA"/>
</dbReference>
<feature type="region of interest" description="Disordered" evidence="1">
    <location>
        <begin position="353"/>
        <end position="381"/>
    </location>
</feature>
<dbReference type="Pfam" id="PF10263">
    <property type="entry name" value="SprT-like"/>
    <property type="match status" value="1"/>
</dbReference>
<feature type="compositionally biased region" description="Basic and acidic residues" evidence="1">
    <location>
        <begin position="116"/>
        <end position="126"/>
    </location>
</feature>
<dbReference type="SMART" id="SM00731">
    <property type="entry name" value="SprT"/>
    <property type="match status" value="1"/>
</dbReference>
<feature type="compositionally biased region" description="Basic and acidic residues" evidence="1">
    <location>
        <begin position="567"/>
        <end position="576"/>
    </location>
</feature>
<dbReference type="GO" id="GO:0006950">
    <property type="term" value="P:response to stress"/>
    <property type="evidence" value="ECO:0007669"/>
    <property type="project" value="UniProtKB-ARBA"/>
</dbReference>
<feature type="compositionally biased region" description="Basic and acidic residues" evidence="1">
    <location>
        <begin position="286"/>
        <end position="296"/>
    </location>
</feature>
<evidence type="ECO:0000259" key="2">
    <source>
        <dbReference type="SMART" id="SM00731"/>
    </source>
</evidence>
<feature type="compositionally biased region" description="Polar residues" evidence="1">
    <location>
        <begin position="1"/>
        <end position="10"/>
    </location>
</feature>
<feature type="region of interest" description="Disordered" evidence="1">
    <location>
        <begin position="1"/>
        <end position="327"/>
    </location>
</feature>
<feature type="region of interest" description="Disordered" evidence="1">
    <location>
        <begin position="565"/>
        <end position="588"/>
    </location>
</feature>